<evidence type="ECO:0000256" key="4">
    <source>
        <dbReference type="ARBA" id="ARBA00022844"/>
    </source>
</evidence>
<sequence>MEAHLANETKHCLARGRGAANTVVHLIVSADCLRAAGADPGRLFTAAAPAAAEAALGAPRGGSARADFSAAAQTRFHGSGACSAWEPVFAAYVPAGALASVLLPTQPADRPPLFAAAVGADGGGLFVSLPVALPEGADGAFFDPFTRAALRLEMADGELVDLLFAYDELLPAGTRYEADVPRMAALCWQFVHYTRRHAGLPPAAVAAAEHMEACLVEGGRAPPLPPGGRVCPERVLAEGGFDDPAAVARLEDSDREVLALIRRAAEVVAARHPLRRARAPIRSPRAVAAGLLQGARATAAAGAAAAPALPPDAAAALLPAPAGPRDSAGAGEPGLGAVARALAGDTLVATAATRRARTLAEWFDAGHCALLGGDTPCDAWRRRPLSLVARRHYETGEGFVVVSYEQSAGWGGRRAPGARRPESVAGELARACEREGAAHPRALSAAARAELARRHPFLAAPLGEPGAPPPVEAFDAGAEALLAERFRAACAGALVRALARACEARPDLPQRFHYDVRETQRGCLEDVARRVPAFLRALAGALGALSAREFLNSALCAAAVAHLSAARPDGPGLLPYHRACFLLLAGGERALLFDYFSFGGEVIKVSRSPLAATTAQEPGRRLGSIRLLDAGAKSGRAPACGSYAPGESYAYACVGFSRRLQCTVVFPGGFALEADVAAHLDWPARLREAVLGRLGRPLPAPPGAPAP</sequence>
<dbReference type="GO" id="GO:0051276">
    <property type="term" value="P:chromosome organization"/>
    <property type="evidence" value="ECO:0007669"/>
    <property type="project" value="InterPro"/>
</dbReference>
<dbReference type="InterPro" id="IPR007640">
    <property type="entry name" value="UL17-like"/>
</dbReference>
<evidence type="ECO:0000256" key="2">
    <source>
        <dbReference type="ARBA" id="ARBA00022562"/>
    </source>
</evidence>
<dbReference type="GeneID" id="36931281"/>
<organism evidence="7 8">
    <name type="scientific">Bovine alphaherpesvirus 5</name>
    <dbReference type="NCBI Taxonomy" id="35244"/>
    <lineage>
        <taxon>Viruses</taxon>
        <taxon>Duplodnaviria</taxon>
        <taxon>Heunggongvirae</taxon>
        <taxon>Peploviricota</taxon>
        <taxon>Herviviricetes</taxon>
        <taxon>Herpesvirales</taxon>
        <taxon>Orthoherpesviridae</taxon>
        <taxon>Alphaherpesvirinae</taxon>
        <taxon>Varicellovirus</taxon>
        <taxon>Varicellovirus bovinealpha5</taxon>
    </lineage>
</organism>
<evidence type="ECO:0000256" key="3">
    <source>
        <dbReference type="ARBA" id="ARBA00022612"/>
    </source>
</evidence>
<gene>
    <name evidence="7" type="ORF">BHV5-40</name>
</gene>
<keyword evidence="8" id="KW-1185">Reference proteome</keyword>
<evidence type="ECO:0000256" key="5">
    <source>
        <dbReference type="ARBA" id="ARBA00022921"/>
    </source>
</evidence>
<keyword evidence="1" id="KW-0167">Capsid protein</keyword>
<evidence type="ECO:0000256" key="6">
    <source>
        <dbReference type="ARBA" id="ARBA00023219"/>
    </source>
</evidence>
<reference evidence="7 8" key="1">
    <citation type="journal article" date="2003" name="J. Virol.">
        <title>Genome of bovine herpesvirus 5.</title>
        <authorList>
            <person name="Delhon G."/>
            <person name="Moraes M.P."/>
            <person name="Lu Z."/>
            <person name="Afonso C.L."/>
            <person name="Flores E.F."/>
            <person name="Weiblen R."/>
            <person name="Kutish G.F."/>
            <person name="Rock D.L."/>
        </authorList>
    </citation>
    <scope>NUCLEOTIDE SEQUENCE [LARGE SCALE GENOMIC DNA]</scope>
    <source>
        <strain evidence="7">SV507/99</strain>
    </source>
</reference>
<dbReference type="Pfam" id="PF04559">
    <property type="entry name" value="Herpes_UL17"/>
    <property type="match status" value="1"/>
</dbReference>
<dbReference type="EMBL" id="AY261359">
    <property type="protein sequence ID" value="AAR86146.1"/>
    <property type="molecule type" value="Genomic_DNA"/>
</dbReference>
<evidence type="ECO:0000313" key="7">
    <source>
        <dbReference type="EMBL" id="AAR86146.1"/>
    </source>
</evidence>
<evidence type="ECO:0000256" key="1">
    <source>
        <dbReference type="ARBA" id="ARBA00022561"/>
    </source>
</evidence>
<keyword evidence="3" id="KW-1188">Viral release from host cell</keyword>
<proteinExistence type="inferred from homology"/>
<dbReference type="KEGG" id="vg:36931281"/>
<dbReference type="GO" id="GO:0019028">
    <property type="term" value="C:viral capsid"/>
    <property type="evidence" value="ECO:0007669"/>
    <property type="project" value="UniProtKB-KW"/>
</dbReference>
<evidence type="ECO:0000313" key="8">
    <source>
        <dbReference type="Proteomes" id="UP000105204"/>
    </source>
</evidence>
<dbReference type="Proteomes" id="UP000105204">
    <property type="component" value="Segment"/>
</dbReference>
<name>Q6X227_9ALPH</name>
<keyword evidence="4" id="KW-0946">Virion</keyword>
<accession>Q6X227</accession>
<dbReference type="RefSeq" id="NP_954932.1">
    <property type="nucleotide sequence ID" value="NC_005261.3"/>
</dbReference>
<keyword evidence="2" id="KW-1048">Host nucleus</keyword>
<keyword evidence="6" id="KW-0231">Viral genome packaging</keyword>
<keyword evidence="5" id="KW-0426">Late protein</keyword>
<dbReference type="HAMAP" id="MF_04017">
    <property type="entry name" value="HSV_CVC1"/>
    <property type="match status" value="1"/>
</dbReference>
<protein>
    <submittedName>
        <fullName evidence="7">UL17 tegument protein</fullName>
    </submittedName>
</protein>